<organism evidence="6 9">
    <name type="scientific">Bordetella holmesii 1058</name>
    <dbReference type="NCBI Taxonomy" id="1247648"/>
    <lineage>
        <taxon>Bacteria</taxon>
        <taxon>Pseudomonadati</taxon>
        <taxon>Pseudomonadota</taxon>
        <taxon>Betaproteobacteria</taxon>
        <taxon>Burkholderiales</taxon>
        <taxon>Alcaligenaceae</taxon>
        <taxon>Bordetella</taxon>
    </lineage>
</organism>
<dbReference type="RefSeq" id="WP_005012353.1">
    <property type="nucleotide sequence ID" value="NZ_JDTF01000004.1"/>
</dbReference>
<gene>
    <name evidence="4" type="ORF">D559_0485</name>
    <name evidence="5" type="ORF">D559_1334</name>
    <name evidence="6" type="ORF">D559_1769</name>
    <name evidence="7" type="ORF">D559_1790</name>
    <name evidence="8" type="ORF">D559_1798</name>
</gene>
<evidence type="ECO:0000313" key="4">
    <source>
        <dbReference type="EMBL" id="EXX93098.1"/>
    </source>
</evidence>
<keyword evidence="9" id="KW-1185">Reference proteome</keyword>
<dbReference type="EMBL" id="JDTF01000004">
    <property type="protein sequence ID" value="EXX93098.1"/>
    <property type="molecule type" value="Genomic_DNA"/>
</dbReference>
<dbReference type="PANTHER" id="PTHR33498">
    <property type="entry name" value="TRANSPOSASE FOR INSERTION SEQUENCE ELEMENT IS1557"/>
    <property type="match status" value="1"/>
</dbReference>
<dbReference type="Pfam" id="PF14690">
    <property type="entry name" value="Zn_ribbon_ISL3"/>
    <property type="match status" value="1"/>
</dbReference>
<reference evidence="6 9" key="1">
    <citation type="submission" date="2014-02" db="EMBL/GenBank/DDBJ databases">
        <title>Whole Genome Sequencing Of Bordetella Holmesii, An Emerging Opportunistic Infection Of Humans.</title>
        <authorList>
            <person name="Tettelin H."/>
            <person name="Hooven T.A."/>
            <person name="Hine E."/>
            <person name="Su Q."/>
            <person name="Huard R.C."/>
            <person name="Della-Latta P."/>
            <person name="Daugherty S.C."/>
            <person name="Agrawal S."/>
            <person name="Sengamalay N."/>
            <person name="Tallon L.J."/>
            <person name="Sadzewicz L."/>
            <person name="Whittier S."/>
            <person name="Fraser C.M."/>
            <person name="Ratner A.J."/>
        </authorList>
    </citation>
    <scope>NUCLEOTIDE SEQUENCE [LARGE SCALE GENOMIC DNA]</scope>
    <source>
        <strain evidence="6 9">1058</strain>
    </source>
</reference>
<sequence>MLDRKTIERLGGWEGYRVERVVWPEGESRTVTIYLKPSARTMHCEHCGNRCRQVHETTTRRVRDLPLMALRVTLVVPRRRVWCEQCGGPHLERLSWLGRYQRVTDRLAEAVSQLLESSNILAVARFFQLGWHTVKALDKALLRRAIQEPDWSQIHYLAMDEFALHKGHRYATVVVDPIRRQVLWIGDGRSRETARAFFEQLPTGVAQQIRAVAIDMTTAYELEIQANQPLLTAYLMRDELKQLWFYQHPGYARQAWDHWLQQAQGSGIAALAHFALKLKAYLHGILSRCRHRLNTSIVEGINNTIKVIKRRAYGYRDQEYFFLKIRSAFPGIPR</sequence>
<protein>
    <submittedName>
        <fullName evidence="6">Transposase family protein</fullName>
    </submittedName>
</protein>
<dbReference type="Pfam" id="PF01610">
    <property type="entry name" value="DDE_Tnp_ISL3"/>
    <property type="match status" value="1"/>
</dbReference>
<comment type="caution">
    <text evidence="6">The sequence shown here is derived from an EMBL/GenBank/DDBJ whole genome shotgun (WGS) entry which is preliminary data.</text>
</comment>
<accession>A0ABP3BKB6</accession>
<name>A0ABP3BKB6_9BORD</name>
<dbReference type="Proteomes" id="UP000023104">
    <property type="component" value="Unassembled WGS sequence"/>
</dbReference>
<evidence type="ECO:0000313" key="5">
    <source>
        <dbReference type="EMBL" id="EXX93926.1"/>
    </source>
</evidence>
<dbReference type="EMBL" id="JDTF01000004">
    <property type="protein sequence ID" value="EXX94360.1"/>
    <property type="molecule type" value="Genomic_DNA"/>
</dbReference>
<dbReference type="NCBIfam" id="NF033550">
    <property type="entry name" value="transpos_ISL3"/>
    <property type="match status" value="1"/>
</dbReference>
<dbReference type="InterPro" id="IPR002560">
    <property type="entry name" value="Transposase_DDE"/>
</dbReference>
<feature type="domain" description="Transposase IS204/IS1001/IS1096/IS1165 helix-turn-helix" evidence="2">
    <location>
        <begin position="92"/>
        <end position="139"/>
    </location>
</feature>
<feature type="domain" description="Transposase IS204/IS1001/IS1096/IS1165 zinc-finger" evidence="3">
    <location>
        <begin position="41"/>
        <end position="86"/>
    </location>
</feature>
<evidence type="ECO:0000313" key="7">
    <source>
        <dbReference type="EMBL" id="EXX94381.1"/>
    </source>
</evidence>
<evidence type="ECO:0000259" key="1">
    <source>
        <dbReference type="Pfam" id="PF01610"/>
    </source>
</evidence>
<dbReference type="EMBL" id="JDTF01000004">
    <property type="protein sequence ID" value="EXX93926.1"/>
    <property type="molecule type" value="Genomic_DNA"/>
</dbReference>
<dbReference type="InterPro" id="IPR032877">
    <property type="entry name" value="Transposase_HTH"/>
</dbReference>
<evidence type="ECO:0000313" key="9">
    <source>
        <dbReference type="Proteomes" id="UP000023104"/>
    </source>
</evidence>
<dbReference type="InterPro" id="IPR047951">
    <property type="entry name" value="Transpos_ISL3"/>
</dbReference>
<dbReference type="EMBL" id="JDTF01000004">
    <property type="protein sequence ID" value="EXX94381.1"/>
    <property type="molecule type" value="Genomic_DNA"/>
</dbReference>
<proteinExistence type="predicted"/>
<evidence type="ECO:0000259" key="3">
    <source>
        <dbReference type="Pfam" id="PF14690"/>
    </source>
</evidence>
<dbReference type="PANTHER" id="PTHR33498:SF1">
    <property type="entry name" value="TRANSPOSASE FOR INSERTION SEQUENCE ELEMENT IS1557"/>
    <property type="match status" value="1"/>
</dbReference>
<feature type="domain" description="Transposase IS204/IS1001/IS1096/IS1165 DDE" evidence="1">
    <location>
        <begin position="225"/>
        <end position="325"/>
    </location>
</feature>
<dbReference type="EMBL" id="JDTF01000004">
    <property type="protein sequence ID" value="EXX94389.1"/>
    <property type="molecule type" value="Genomic_DNA"/>
</dbReference>
<dbReference type="GeneID" id="93120895"/>
<evidence type="ECO:0000313" key="8">
    <source>
        <dbReference type="EMBL" id="EXX94389.1"/>
    </source>
</evidence>
<evidence type="ECO:0000259" key="2">
    <source>
        <dbReference type="Pfam" id="PF13542"/>
    </source>
</evidence>
<dbReference type="Pfam" id="PF13542">
    <property type="entry name" value="HTH_Tnp_ISL3"/>
    <property type="match status" value="1"/>
</dbReference>
<evidence type="ECO:0000313" key="6">
    <source>
        <dbReference type="EMBL" id="EXX94360.1"/>
    </source>
</evidence>
<dbReference type="InterPro" id="IPR029261">
    <property type="entry name" value="Transposase_Znf"/>
</dbReference>